<dbReference type="PIRSF" id="PIRSF500217">
    <property type="entry name" value="AlgI"/>
    <property type="match status" value="1"/>
</dbReference>
<evidence type="ECO:0000256" key="8">
    <source>
        <dbReference type="ARBA" id="ARBA00023315"/>
    </source>
</evidence>
<feature type="transmembrane region" description="Helical" evidence="10">
    <location>
        <begin position="240"/>
        <end position="260"/>
    </location>
</feature>
<dbReference type="InterPro" id="IPR051085">
    <property type="entry name" value="MB_O-acyltransferase"/>
</dbReference>
<feature type="transmembrane region" description="Helical" evidence="10">
    <location>
        <begin position="117"/>
        <end position="136"/>
    </location>
</feature>
<name>A0ABZ0KWW4_9BACL</name>
<dbReference type="PANTHER" id="PTHR13285">
    <property type="entry name" value="ACYLTRANSFERASE"/>
    <property type="match status" value="1"/>
</dbReference>
<reference evidence="11 12" key="1">
    <citation type="submission" date="2023-01" db="EMBL/GenBank/DDBJ databases">
        <title>Sporosarcina sp. nov., isolated from Korean tranditional fermented seafood 'Jeotgal'.</title>
        <authorList>
            <person name="Yang A.-I."/>
        </authorList>
    </citation>
    <scope>NUCLEOTIDE SEQUENCE [LARGE SCALE GENOMIC DNA]</scope>
    <source>
        <strain evidence="11 12">B2O-1</strain>
    </source>
</reference>
<feature type="transmembrane region" description="Helical" evidence="10">
    <location>
        <begin position="436"/>
        <end position="453"/>
    </location>
</feature>
<evidence type="ECO:0000256" key="4">
    <source>
        <dbReference type="ARBA" id="ARBA00022679"/>
    </source>
</evidence>
<evidence type="ECO:0000256" key="10">
    <source>
        <dbReference type="SAM" id="Phobius"/>
    </source>
</evidence>
<dbReference type="Pfam" id="PF03062">
    <property type="entry name" value="MBOAT"/>
    <property type="match status" value="1"/>
</dbReference>
<dbReference type="PIRSF" id="PIRSF016636">
    <property type="entry name" value="AlgI_DltB"/>
    <property type="match status" value="1"/>
</dbReference>
<keyword evidence="6 10" id="KW-1133">Transmembrane helix</keyword>
<keyword evidence="8 9" id="KW-0012">Acyltransferase</keyword>
<keyword evidence="7 9" id="KW-0472">Membrane</keyword>
<organism evidence="11 12">
    <name type="scientific">Sporosarcina jeotgali</name>
    <dbReference type="NCBI Taxonomy" id="3020056"/>
    <lineage>
        <taxon>Bacteria</taxon>
        <taxon>Bacillati</taxon>
        <taxon>Bacillota</taxon>
        <taxon>Bacilli</taxon>
        <taxon>Bacillales</taxon>
        <taxon>Caryophanaceae</taxon>
        <taxon>Sporosarcina</taxon>
    </lineage>
</organism>
<accession>A0ABZ0KWW4</accession>
<comment type="subcellular location">
    <subcellularLocation>
        <location evidence="1">Cell membrane</location>
        <topology evidence="1">Multi-pass membrane protein</topology>
    </subcellularLocation>
</comment>
<evidence type="ECO:0000256" key="1">
    <source>
        <dbReference type="ARBA" id="ARBA00004651"/>
    </source>
</evidence>
<dbReference type="InterPro" id="IPR024194">
    <property type="entry name" value="Ac/AlaTfrase_AlgI/DltB"/>
</dbReference>
<feature type="transmembrane region" description="Helical" evidence="10">
    <location>
        <begin position="407"/>
        <end position="424"/>
    </location>
</feature>
<dbReference type="InterPro" id="IPR004299">
    <property type="entry name" value="MBOAT_fam"/>
</dbReference>
<evidence type="ECO:0000313" key="12">
    <source>
        <dbReference type="Proteomes" id="UP001303532"/>
    </source>
</evidence>
<feature type="transmembrane region" description="Helical" evidence="10">
    <location>
        <begin position="80"/>
        <end position="97"/>
    </location>
</feature>
<feature type="transmembrane region" description="Helical" evidence="10">
    <location>
        <begin position="310"/>
        <end position="335"/>
    </location>
</feature>
<dbReference type="PANTHER" id="PTHR13285:SF23">
    <property type="entry name" value="TEICHOIC ACID D-ALANYLTRANSFERASE"/>
    <property type="match status" value="1"/>
</dbReference>
<evidence type="ECO:0000256" key="7">
    <source>
        <dbReference type="ARBA" id="ARBA00023136"/>
    </source>
</evidence>
<dbReference type="RefSeq" id="WP_323692534.1">
    <property type="nucleotide sequence ID" value="NZ_CP116341.1"/>
</dbReference>
<evidence type="ECO:0000256" key="9">
    <source>
        <dbReference type="PIRNR" id="PIRNR016636"/>
    </source>
</evidence>
<feature type="transmembrane region" description="Helical" evidence="10">
    <location>
        <begin position="356"/>
        <end position="375"/>
    </location>
</feature>
<protein>
    <submittedName>
        <fullName evidence="11">MBOAT family protein</fullName>
    </submittedName>
</protein>
<evidence type="ECO:0000256" key="2">
    <source>
        <dbReference type="ARBA" id="ARBA00010323"/>
    </source>
</evidence>
<proteinExistence type="inferred from homology"/>
<dbReference type="Proteomes" id="UP001303532">
    <property type="component" value="Chromosome"/>
</dbReference>
<keyword evidence="4 9" id="KW-0808">Transferase</keyword>
<feature type="transmembrane region" description="Helical" evidence="10">
    <location>
        <begin position="52"/>
        <end position="68"/>
    </location>
</feature>
<comment type="similarity">
    <text evidence="2 9">Belongs to the membrane-bound acyltransferase family.</text>
</comment>
<keyword evidence="5 10" id="KW-0812">Transmembrane</keyword>
<feature type="transmembrane region" description="Helical" evidence="10">
    <location>
        <begin position="6"/>
        <end position="23"/>
    </location>
</feature>
<feature type="transmembrane region" description="Helical" evidence="10">
    <location>
        <begin position="281"/>
        <end position="298"/>
    </location>
</feature>
<dbReference type="EMBL" id="CP116341">
    <property type="protein sequence ID" value="WOV84892.1"/>
    <property type="molecule type" value="Genomic_DNA"/>
</dbReference>
<sequence length="466" mass="53295">MIFNSFEFIFLFLPVVWIVFFLVGRIAPPFAKTWLLLASLFFYAYWNPAYLPLIVGSMIVNYIIGVFLGKNKWLPTRKGILTLGILFNVSLLGYFKYRDFFAENLNAVLGTEISLVQLILPLAISFYTFQQIAYLVDSYRLETNEYNFLNYGLFVSFFPQLIAGPIVHHGDMMPQFSDRKTYRINYENLSKGLVIFSIGLFKKVAIADTFAGYANSGYGSVEALTMVSGWLTSLSYTLQLYFDFSGYSDMAIGLALFFNIRLPINFNSPYKALDIQDFWRRWHITLSGFLTKYIYIPLGGSRKGIPQTYINIFIIFLISGFWHGAGWTFVIWGILHGLASVIARIWKRSGGRLPKLLAWAVTFLFVHLAFVIFRAPDVSVALSVYKAMFGLEGIQLMGISVLFNEDLTHLALVILLGLGIALFAKNSVQIMETQKRTPLMMLFVVMLLYYSAMQLQRVSEFLYFNF</sequence>
<keyword evidence="12" id="KW-1185">Reference proteome</keyword>
<evidence type="ECO:0000256" key="5">
    <source>
        <dbReference type="ARBA" id="ARBA00022692"/>
    </source>
</evidence>
<gene>
    <name evidence="11" type="ORF">PGH26_02915</name>
</gene>
<dbReference type="InterPro" id="IPR028362">
    <property type="entry name" value="AlgI"/>
</dbReference>
<evidence type="ECO:0000256" key="3">
    <source>
        <dbReference type="ARBA" id="ARBA00022475"/>
    </source>
</evidence>
<feature type="transmembrane region" description="Helical" evidence="10">
    <location>
        <begin position="148"/>
        <end position="167"/>
    </location>
</feature>
<keyword evidence="3 9" id="KW-1003">Cell membrane</keyword>
<evidence type="ECO:0000313" key="11">
    <source>
        <dbReference type="EMBL" id="WOV84892.1"/>
    </source>
</evidence>
<evidence type="ECO:0000256" key="6">
    <source>
        <dbReference type="ARBA" id="ARBA00022989"/>
    </source>
</evidence>